<dbReference type="SUPFAM" id="SSF50341">
    <property type="entry name" value="CheW-like"/>
    <property type="match status" value="1"/>
</dbReference>
<protein>
    <submittedName>
        <fullName evidence="2">Purine-binding chemotaxis protein CheW</fullName>
    </submittedName>
</protein>
<dbReference type="RefSeq" id="WP_147053621.1">
    <property type="nucleotide sequence ID" value="NZ_CP042437.1"/>
</dbReference>
<organism evidence="2 3">
    <name type="scientific">Mucilaginibacter ginsenosidivorax</name>
    <dbReference type="NCBI Taxonomy" id="862126"/>
    <lineage>
        <taxon>Bacteria</taxon>
        <taxon>Pseudomonadati</taxon>
        <taxon>Bacteroidota</taxon>
        <taxon>Sphingobacteriia</taxon>
        <taxon>Sphingobacteriales</taxon>
        <taxon>Sphingobacteriaceae</taxon>
        <taxon>Mucilaginibacter</taxon>
    </lineage>
</organism>
<proteinExistence type="predicted"/>
<dbReference type="OrthoDB" id="9794382at2"/>
<dbReference type="InterPro" id="IPR002545">
    <property type="entry name" value="CheW-lke_dom"/>
</dbReference>
<accession>A0A5B8VXX0</accession>
<keyword evidence="3" id="KW-1185">Reference proteome</keyword>
<dbReference type="KEGG" id="mgk:FSB76_10990"/>
<dbReference type="Proteomes" id="UP000321362">
    <property type="component" value="Chromosome"/>
</dbReference>
<dbReference type="Gene3D" id="2.40.50.180">
    <property type="entry name" value="CheA-289, Domain 4"/>
    <property type="match status" value="1"/>
</dbReference>
<dbReference type="GO" id="GO:0007165">
    <property type="term" value="P:signal transduction"/>
    <property type="evidence" value="ECO:0007669"/>
    <property type="project" value="InterPro"/>
</dbReference>
<dbReference type="GO" id="GO:0005829">
    <property type="term" value="C:cytosol"/>
    <property type="evidence" value="ECO:0007669"/>
    <property type="project" value="TreeGrafter"/>
</dbReference>
<dbReference type="Gene3D" id="2.30.30.40">
    <property type="entry name" value="SH3 Domains"/>
    <property type="match status" value="1"/>
</dbReference>
<dbReference type="PROSITE" id="PS50851">
    <property type="entry name" value="CHEW"/>
    <property type="match status" value="1"/>
</dbReference>
<feature type="domain" description="CheW-like" evidence="1">
    <location>
        <begin position="7"/>
        <end position="151"/>
    </location>
</feature>
<dbReference type="GO" id="GO:0006935">
    <property type="term" value="P:chemotaxis"/>
    <property type="evidence" value="ECO:0007669"/>
    <property type="project" value="InterPro"/>
</dbReference>
<dbReference type="PANTHER" id="PTHR22617">
    <property type="entry name" value="CHEMOTAXIS SENSOR HISTIDINE KINASE-RELATED"/>
    <property type="match status" value="1"/>
</dbReference>
<dbReference type="PANTHER" id="PTHR22617:SF41">
    <property type="entry name" value="CHEMOTAXIS SIGNAL TRANSDUCTION SYSTEM ADAPTOR PROTEIN CHEW"/>
    <property type="match status" value="1"/>
</dbReference>
<evidence type="ECO:0000259" key="1">
    <source>
        <dbReference type="PROSITE" id="PS50851"/>
    </source>
</evidence>
<dbReference type="AlphaFoldDB" id="A0A5B8VXX0"/>
<evidence type="ECO:0000313" key="2">
    <source>
        <dbReference type="EMBL" id="QEC76447.1"/>
    </source>
</evidence>
<dbReference type="InterPro" id="IPR036061">
    <property type="entry name" value="CheW-like_dom_sf"/>
</dbReference>
<dbReference type="SMART" id="SM00260">
    <property type="entry name" value="CheW"/>
    <property type="match status" value="1"/>
</dbReference>
<dbReference type="EMBL" id="CP042437">
    <property type="protein sequence ID" value="QEC76447.1"/>
    <property type="molecule type" value="Genomic_DNA"/>
</dbReference>
<name>A0A5B8VXX0_9SPHI</name>
<reference evidence="2 3" key="1">
    <citation type="journal article" date="2013" name="J. Microbiol.">
        <title>Mucilaginibacter ginsenosidivorax sp. nov., with ginsenoside converting activity isolated from sediment.</title>
        <authorList>
            <person name="Kim J.K."/>
            <person name="Choi T.E."/>
            <person name="Liu Q.M."/>
            <person name="Park H.Y."/>
            <person name="Yi T.H."/>
            <person name="Yoon M.H."/>
            <person name="Kim S.C."/>
            <person name="Im W.T."/>
        </authorList>
    </citation>
    <scope>NUCLEOTIDE SEQUENCE [LARGE SCALE GENOMIC DNA]</scope>
    <source>
        <strain evidence="2 3">KHI28</strain>
    </source>
</reference>
<dbReference type="Pfam" id="PF01584">
    <property type="entry name" value="CheW"/>
    <property type="match status" value="1"/>
</dbReference>
<evidence type="ECO:0000313" key="3">
    <source>
        <dbReference type="Proteomes" id="UP000321362"/>
    </source>
</evidence>
<gene>
    <name evidence="2" type="ORF">FSB76_10990</name>
</gene>
<dbReference type="InterPro" id="IPR039315">
    <property type="entry name" value="CheW"/>
</dbReference>
<sequence>MSIKLQTQSYLTFKLQNELFAINVGDVLEILEMSPITNVPKSPAFMKGVINLRGNILPVMDARNKFAMPDAEFTIDTCIVVLNIDSGKEPLLVGAIVDSVQKVIDIPDEDIQVSASMGAMYREDFITGIGKVEDNFVMILNIDKVFSADDVYAITES</sequence>